<evidence type="ECO:0000313" key="14">
    <source>
        <dbReference type="EMBL" id="KLV00591.1"/>
    </source>
</evidence>
<evidence type="ECO:0000256" key="11">
    <source>
        <dbReference type="SAM" id="Phobius"/>
    </source>
</evidence>
<dbReference type="PATRIC" id="fig|754436.4.peg.2425"/>
<keyword evidence="7 11" id="KW-0472">Membrane</keyword>
<dbReference type="SUPFAM" id="SSF103190">
    <property type="entry name" value="Sensory domain-like"/>
    <property type="match status" value="1"/>
</dbReference>
<evidence type="ECO:0000256" key="1">
    <source>
        <dbReference type="ARBA" id="ARBA00004533"/>
    </source>
</evidence>
<dbReference type="SMART" id="SM00304">
    <property type="entry name" value="HAMP"/>
    <property type="match status" value="2"/>
</dbReference>
<organism evidence="14 15">
    <name type="scientific">Photobacterium aphoticum</name>
    <dbReference type="NCBI Taxonomy" id="754436"/>
    <lineage>
        <taxon>Bacteria</taxon>
        <taxon>Pseudomonadati</taxon>
        <taxon>Pseudomonadota</taxon>
        <taxon>Gammaproteobacteria</taxon>
        <taxon>Vibrionales</taxon>
        <taxon>Vibrionaceae</taxon>
        <taxon>Photobacterium</taxon>
    </lineage>
</organism>
<keyword evidence="3" id="KW-1003">Cell membrane</keyword>
<feature type="domain" description="HAMP" evidence="13">
    <location>
        <begin position="296"/>
        <end position="350"/>
    </location>
</feature>
<dbReference type="CDD" id="cd06225">
    <property type="entry name" value="HAMP"/>
    <property type="match status" value="1"/>
</dbReference>
<sequence length="627" mass="68409">MTLTIKLKIQIAIAAIIATVSAVQAWVSITRLTEETTHEVSSQMRSLGESTSRNITDWLTARSDMLQANQADIAQHANVDRELLLTKKAGHFLSVYAGYNDGSFAYGDKSEDWPADYDPRTRPWYQDAMRKGTLILTEPYLDFDGSMVVSFAKAFQGEYQGVLAADLTITNIIDRVLNLKLDNAGFAFLVDGNNKIVAYRDESLTQKPLTALDSELTASLLKQMESSQNINTFVLDSDGQEKLIYATPIAGTDWTLALVEDKTLAYASIGEQMRFVLLASIALYIVISLIATFIINSLLRPLTRLSESVAQLAQGSGDLTQRIEVERMDEIGELADHMNRFLAQLQTMIKGIVAQSNTLSEQAEMSAQQTELSTQKVSEQQNDINQIATAIHEMSATSAEVASHAEMTASAAQASTNACAEGQEVIGQNRDAITQLAHQVQDAAAVIHELESNAQNINHILSTIQGIAEQTNLLALNAAIEAARAGEQGRGFAVVADEVRVLSQRTHDSTEEIRGMIDTLQQNTRQAVDSMQASTGLADQSVGFAEAASERLNHITSAITEISDMATQIASAAEEQRAVSEDISRNTQAIKDVSDHLAQQTDEATQSARDMFHAANTMREDVSRFTI</sequence>
<dbReference type="PRINTS" id="PR00260">
    <property type="entry name" value="CHEMTRNSDUCR"/>
</dbReference>
<reference evidence="14 15" key="1">
    <citation type="submission" date="2015-05" db="EMBL/GenBank/DDBJ databases">
        <title>Photobacterium galathea sp. nov.</title>
        <authorList>
            <person name="Machado H."/>
            <person name="Gram L."/>
        </authorList>
    </citation>
    <scope>NUCLEOTIDE SEQUENCE [LARGE SCALE GENOMIC DNA]</scope>
    <source>
        <strain evidence="14 15">DSM 25995</strain>
    </source>
</reference>
<evidence type="ECO:0000256" key="8">
    <source>
        <dbReference type="ARBA" id="ARBA00023224"/>
    </source>
</evidence>
<keyword evidence="8 10" id="KW-0807">Transducer</keyword>
<dbReference type="PROSITE" id="PS50885">
    <property type="entry name" value="HAMP"/>
    <property type="match status" value="1"/>
</dbReference>
<dbReference type="Pfam" id="PF00015">
    <property type="entry name" value="MCPsignal"/>
    <property type="match status" value="1"/>
</dbReference>
<evidence type="ECO:0000256" key="6">
    <source>
        <dbReference type="ARBA" id="ARBA00022989"/>
    </source>
</evidence>
<comment type="subcellular location">
    <subcellularLocation>
        <location evidence="1">Cell inner membrane</location>
    </subcellularLocation>
    <subcellularLocation>
        <location evidence="2">Cell membrane</location>
        <topology evidence="2">Multi-pass membrane protein</topology>
    </subcellularLocation>
</comment>
<dbReference type="PROSITE" id="PS50111">
    <property type="entry name" value="CHEMOTAXIS_TRANSDUC_2"/>
    <property type="match status" value="1"/>
</dbReference>
<comment type="similarity">
    <text evidence="9">Belongs to the methyl-accepting chemotaxis (MCP) protein family.</text>
</comment>
<dbReference type="RefSeq" id="WP_047874546.1">
    <property type="nucleotide sequence ID" value="NZ_BMYC01000018.1"/>
</dbReference>
<dbReference type="GO" id="GO:0004888">
    <property type="term" value="F:transmembrane signaling receptor activity"/>
    <property type="evidence" value="ECO:0007669"/>
    <property type="project" value="InterPro"/>
</dbReference>
<dbReference type="Proteomes" id="UP000036426">
    <property type="component" value="Unassembled WGS sequence"/>
</dbReference>
<dbReference type="CDD" id="cd12913">
    <property type="entry name" value="PDC1_MCP_like"/>
    <property type="match status" value="1"/>
</dbReference>
<evidence type="ECO:0000256" key="7">
    <source>
        <dbReference type="ARBA" id="ARBA00023136"/>
    </source>
</evidence>
<dbReference type="FunFam" id="1.10.287.950:FF:000001">
    <property type="entry name" value="Methyl-accepting chemotaxis sensory transducer"/>
    <property type="match status" value="1"/>
</dbReference>
<dbReference type="AlphaFoldDB" id="A0A0J1GLU0"/>
<name>A0A0J1GLU0_9GAMM</name>
<evidence type="ECO:0000256" key="2">
    <source>
        <dbReference type="ARBA" id="ARBA00004651"/>
    </source>
</evidence>
<protein>
    <submittedName>
        <fullName evidence="14">Chemotaxis protein</fullName>
    </submittedName>
</protein>
<evidence type="ECO:0000256" key="4">
    <source>
        <dbReference type="ARBA" id="ARBA00022500"/>
    </source>
</evidence>
<proteinExistence type="inferred from homology"/>
<dbReference type="SUPFAM" id="SSF58104">
    <property type="entry name" value="Methyl-accepting chemotaxis protein (MCP) signaling domain"/>
    <property type="match status" value="1"/>
</dbReference>
<dbReference type="InterPro" id="IPR029151">
    <property type="entry name" value="Sensor-like_sf"/>
</dbReference>
<keyword evidence="4" id="KW-0145">Chemotaxis</keyword>
<dbReference type="CDD" id="cd12912">
    <property type="entry name" value="PDC2_MCP_like"/>
    <property type="match status" value="1"/>
</dbReference>
<feature type="transmembrane region" description="Helical" evidence="11">
    <location>
        <begin position="275"/>
        <end position="299"/>
    </location>
</feature>
<evidence type="ECO:0000256" key="10">
    <source>
        <dbReference type="PROSITE-ProRule" id="PRU00284"/>
    </source>
</evidence>
<evidence type="ECO:0000256" key="5">
    <source>
        <dbReference type="ARBA" id="ARBA00022692"/>
    </source>
</evidence>
<dbReference type="GO" id="GO:0006935">
    <property type="term" value="P:chemotaxis"/>
    <property type="evidence" value="ECO:0007669"/>
    <property type="project" value="UniProtKB-KW"/>
</dbReference>
<dbReference type="GO" id="GO:0005886">
    <property type="term" value="C:plasma membrane"/>
    <property type="evidence" value="ECO:0007669"/>
    <property type="project" value="UniProtKB-SubCell"/>
</dbReference>
<evidence type="ECO:0000259" key="13">
    <source>
        <dbReference type="PROSITE" id="PS50885"/>
    </source>
</evidence>
<dbReference type="InterPro" id="IPR033479">
    <property type="entry name" value="dCache_1"/>
</dbReference>
<dbReference type="Gene3D" id="1.10.287.950">
    <property type="entry name" value="Methyl-accepting chemotaxis protein"/>
    <property type="match status" value="1"/>
</dbReference>
<dbReference type="Pfam" id="PF02743">
    <property type="entry name" value="dCache_1"/>
    <property type="match status" value="1"/>
</dbReference>
<comment type="caution">
    <text evidence="14">The sequence shown here is derived from an EMBL/GenBank/DDBJ whole genome shotgun (WGS) entry which is preliminary data.</text>
</comment>
<accession>A0A0J1GLU0</accession>
<dbReference type="GO" id="GO:0007165">
    <property type="term" value="P:signal transduction"/>
    <property type="evidence" value="ECO:0007669"/>
    <property type="project" value="UniProtKB-KW"/>
</dbReference>
<keyword evidence="15" id="KW-1185">Reference proteome</keyword>
<keyword evidence="6 11" id="KW-1133">Transmembrane helix</keyword>
<dbReference type="SMART" id="SM00283">
    <property type="entry name" value="MA"/>
    <property type="match status" value="1"/>
</dbReference>
<dbReference type="CDD" id="cd11386">
    <property type="entry name" value="MCP_signal"/>
    <property type="match status" value="1"/>
</dbReference>
<dbReference type="PANTHER" id="PTHR32089:SF117">
    <property type="entry name" value="METHYL ACCEPTING SENSORY TRANSDUCER WITH CACHE_1 SMALL MOLECULE BINDING DOMAIN"/>
    <property type="match status" value="1"/>
</dbReference>
<dbReference type="InterPro" id="IPR004090">
    <property type="entry name" value="Chemotax_Me-accpt_rcpt"/>
</dbReference>
<dbReference type="PANTHER" id="PTHR32089">
    <property type="entry name" value="METHYL-ACCEPTING CHEMOTAXIS PROTEIN MCPB"/>
    <property type="match status" value="1"/>
</dbReference>
<gene>
    <name evidence="14" type="ORF">ABT58_11430</name>
</gene>
<feature type="domain" description="Methyl-accepting transducer" evidence="12">
    <location>
        <begin position="355"/>
        <end position="591"/>
    </location>
</feature>
<evidence type="ECO:0000313" key="15">
    <source>
        <dbReference type="Proteomes" id="UP000036426"/>
    </source>
</evidence>
<evidence type="ECO:0000259" key="12">
    <source>
        <dbReference type="PROSITE" id="PS50111"/>
    </source>
</evidence>
<dbReference type="Gene3D" id="3.30.450.20">
    <property type="entry name" value="PAS domain"/>
    <property type="match status" value="2"/>
</dbReference>
<evidence type="ECO:0000256" key="9">
    <source>
        <dbReference type="ARBA" id="ARBA00029447"/>
    </source>
</evidence>
<evidence type="ECO:0000256" key="3">
    <source>
        <dbReference type="ARBA" id="ARBA00022475"/>
    </source>
</evidence>
<keyword evidence="5 11" id="KW-0812">Transmembrane</keyword>
<dbReference type="EMBL" id="LDOV01000021">
    <property type="protein sequence ID" value="KLV00591.1"/>
    <property type="molecule type" value="Genomic_DNA"/>
</dbReference>
<dbReference type="InterPro" id="IPR003660">
    <property type="entry name" value="HAMP_dom"/>
</dbReference>
<dbReference type="OrthoDB" id="2489132at2"/>
<dbReference type="InterPro" id="IPR004089">
    <property type="entry name" value="MCPsignal_dom"/>
</dbReference>
<dbReference type="Pfam" id="PF00672">
    <property type="entry name" value="HAMP"/>
    <property type="match status" value="1"/>
</dbReference>